<gene>
    <name evidence="21" type="ORF">CHIRRI_LOCUS7287</name>
</gene>
<feature type="binding site" evidence="19">
    <location>
        <position position="427"/>
    </location>
    <ligand>
        <name>tRNA</name>
        <dbReference type="ChEBI" id="CHEBI:17843"/>
    </ligand>
</feature>
<keyword evidence="8 18" id="KW-0808">Transferase</keyword>
<keyword evidence="12 18" id="KW-0711">Selenium</keyword>
<evidence type="ECO:0000256" key="14">
    <source>
        <dbReference type="ARBA" id="ARBA00030669"/>
    </source>
</evidence>
<evidence type="ECO:0000256" key="7">
    <source>
        <dbReference type="ARBA" id="ARBA00022555"/>
    </source>
</evidence>
<keyword evidence="10 18" id="KW-0663">Pyridoxal phosphate</keyword>
<dbReference type="NCBIfam" id="TIGR03531">
    <property type="entry name" value="selenium_SpcS"/>
    <property type="match status" value="1"/>
</dbReference>
<evidence type="ECO:0000256" key="6">
    <source>
        <dbReference type="ARBA" id="ARBA00021963"/>
    </source>
</evidence>
<name>A0A9N9RVY5_9DIPT</name>
<evidence type="ECO:0000256" key="2">
    <source>
        <dbReference type="ARBA" id="ARBA00002552"/>
    </source>
</evidence>
<feature type="binding site" evidence="19">
    <location>
        <position position="345"/>
    </location>
    <ligand>
        <name>substrate</name>
    </ligand>
</feature>
<comment type="subunit">
    <text evidence="13">Homotetramer formed by a catalytic dimer and a non-catalytic dimer serving as a binding platform that orients tRNASec for catalysis. Each tetramer binds the CCA ends of two tRNAs which point to the active sites of the catalytic dimer.</text>
</comment>
<dbReference type="GO" id="GO:0005737">
    <property type="term" value="C:cytoplasm"/>
    <property type="evidence" value="ECO:0007669"/>
    <property type="project" value="UniProtKB-SubCell"/>
</dbReference>
<dbReference type="GO" id="GO:0000049">
    <property type="term" value="F:tRNA binding"/>
    <property type="evidence" value="ECO:0007669"/>
    <property type="project" value="UniProtKB-UniRule"/>
</dbReference>
<comment type="catalytic activity">
    <reaction evidence="17 18">
        <text>O-phospho-L-seryl-tRNA(Sec) + selenophosphate + H2O = L-selenocysteinyl-tRNA(Sec) + 2 phosphate</text>
        <dbReference type="Rhea" id="RHEA:25041"/>
        <dbReference type="Rhea" id="RHEA-COMP:9743"/>
        <dbReference type="Rhea" id="RHEA-COMP:9947"/>
        <dbReference type="ChEBI" id="CHEBI:15377"/>
        <dbReference type="ChEBI" id="CHEBI:16144"/>
        <dbReference type="ChEBI" id="CHEBI:43474"/>
        <dbReference type="ChEBI" id="CHEBI:78551"/>
        <dbReference type="ChEBI" id="CHEBI:78573"/>
        <dbReference type="EC" id="2.9.1.2"/>
    </reaction>
</comment>
<dbReference type="GO" id="GO:0098621">
    <property type="term" value="F:O-phosphoseryl-tRNA(Sec) selenium transferase activity"/>
    <property type="evidence" value="ECO:0007669"/>
    <property type="project" value="UniProtKB-EC"/>
</dbReference>
<proteinExistence type="inferred from homology"/>
<comment type="function">
    <text evidence="2 18">Converts O-phosphoseryl-tRNA(Sec) to selenocysteinyl-tRNA(Sec) required for selenoprotein biosynthesis.</text>
</comment>
<dbReference type="Pfam" id="PF05889">
    <property type="entry name" value="SepSecS"/>
    <property type="match status" value="1"/>
</dbReference>
<keyword evidence="22" id="KW-1185">Reference proteome</keyword>
<comment type="subcellular location">
    <subcellularLocation>
        <location evidence="18">Cytoplasm</location>
    </subcellularLocation>
</comment>
<feature type="modified residue" description="N6-(pyridoxal phosphate)lysine" evidence="20">
    <location>
        <position position="316"/>
    </location>
</feature>
<dbReference type="Proteomes" id="UP001153620">
    <property type="component" value="Chromosome 2"/>
</dbReference>
<evidence type="ECO:0000256" key="12">
    <source>
        <dbReference type="ARBA" id="ARBA00023266"/>
    </source>
</evidence>
<sequence length="495" mass="55659">MLNLNLTSLKRILKTFQRFPKHLRQSTNLRMISDDNLKDLCSKFVSANYLNIAIDARKQRENKIKQILEKRKIPETGLENHEIEMLVNELASMDSNNFGSKYGVGEREGRIICDLVKKRNFNFGHGIGRSGDLAENQPKATGSSIMNKLTNELLLDLVQMVGIRSAKKCLLFPMATGMTMMLSLLTFKSQRPDANIVLWSRIDQKSCFKCILTANLHPIIIDSIKVGDELQTNVKEFENQINVLGPENIVCIISTTSCFAPRACDDVETLAKLSKTFNIPHIINNAYGLQSFYLTHQIEQCQKTGNVDLVIQSTDKNLLCPVGGCIVFGFNEKVINDVAKNYAGRASLSQTLDVFMTLLHLGREGYTKLVKERKNLFEYLKEKFNDVAAKHNERILQSQKNPISLAMTLESFDDSKLTMIGSMLFTRCVSGARVIAPNEKKTIDGYEFLNWGSHNSNNNIPYITAAASIGTTKSEIDGFIDKLDKVLLKIKNNES</sequence>
<feature type="binding site" evidence="19">
    <location>
        <position position="107"/>
    </location>
    <ligand>
        <name>pyridoxal 5'-phosphate</name>
        <dbReference type="ChEBI" id="CHEBI:597326"/>
    </ligand>
</feature>
<evidence type="ECO:0000256" key="9">
    <source>
        <dbReference type="ARBA" id="ARBA00022884"/>
    </source>
</evidence>
<evidence type="ECO:0000256" key="1">
    <source>
        <dbReference type="ARBA" id="ARBA00001933"/>
    </source>
</evidence>
<evidence type="ECO:0000256" key="16">
    <source>
        <dbReference type="ARBA" id="ARBA00032693"/>
    </source>
</evidence>
<dbReference type="GO" id="GO:0001717">
    <property type="term" value="P:conversion of seryl-tRNAsec to selenocys-tRNAsec"/>
    <property type="evidence" value="ECO:0007669"/>
    <property type="project" value="UniProtKB-UniRule"/>
</dbReference>
<evidence type="ECO:0000256" key="10">
    <source>
        <dbReference type="ARBA" id="ARBA00022898"/>
    </source>
</evidence>
<dbReference type="GO" id="GO:0001514">
    <property type="term" value="P:selenocysteine incorporation"/>
    <property type="evidence" value="ECO:0007669"/>
    <property type="project" value="TreeGrafter"/>
</dbReference>
<evidence type="ECO:0000256" key="8">
    <source>
        <dbReference type="ARBA" id="ARBA00022679"/>
    </source>
</evidence>
<evidence type="ECO:0000256" key="3">
    <source>
        <dbReference type="ARBA" id="ARBA00004822"/>
    </source>
</evidence>
<evidence type="ECO:0000256" key="19">
    <source>
        <dbReference type="PIRSR" id="PIRSR017689-1"/>
    </source>
</evidence>
<dbReference type="InterPro" id="IPR019872">
    <property type="entry name" value="Sec-tRNA_Se_transferase"/>
</dbReference>
<evidence type="ECO:0000256" key="15">
    <source>
        <dbReference type="ARBA" id="ARBA00032048"/>
    </source>
</evidence>
<dbReference type="OrthoDB" id="10263545at2759"/>
<evidence type="ECO:0000256" key="13">
    <source>
        <dbReference type="ARBA" id="ARBA00026053"/>
    </source>
</evidence>
<accession>A0A9N9RVY5</accession>
<feature type="binding site" evidence="19">
    <location>
        <position position="303"/>
    </location>
    <ligand>
        <name>tRNA</name>
        <dbReference type="ChEBI" id="CHEBI:17843"/>
    </ligand>
</feature>
<dbReference type="Gene3D" id="3.40.640.10">
    <property type="entry name" value="Type I PLP-dependent aspartate aminotransferase-like (Major domain)"/>
    <property type="match status" value="1"/>
</dbReference>
<dbReference type="InterPro" id="IPR008829">
    <property type="entry name" value="SepSecS/SepCysS"/>
</dbReference>
<reference evidence="21" key="1">
    <citation type="submission" date="2022-01" db="EMBL/GenBank/DDBJ databases">
        <authorList>
            <person name="King R."/>
        </authorList>
    </citation>
    <scope>NUCLEOTIDE SEQUENCE</scope>
</reference>
<feature type="site" description="May act as a substrate filter by repelling compounds with a negatively charged alpha-carboxylate" evidence="20">
    <location>
        <position position="106"/>
    </location>
</feature>
<feature type="binding site" evidence="19">
    <location>
        <position position="137"/>
    </location>
    <ligand>
        <name>substrate</name>
    </ligand>
</feature>
<organism evidence="21 22">
    <name type="scientific">Chironomus riparius</name>
    <dbReference type="NCBI Taxonomy" id="315576"/>
    <lineage>
        <taxon>Eukaryota</taxon>
        <taxon>Metazoa</taxon>
        <taxon>Ecdysozoa</taxon>
        <taxon>Arthropoda</taxon>
        <taxon>Hexapoda</taxon>
        <taxon>Insecta</taxon>
        <taxon>Pterygota</taxon>
        <taxon>Neoptera</taxon>
        <taxon>Endopterygota</taxon>
        <taxon>Diptera</taxon>
        <taxon>Nematocera</taxon>
        <taxon>Chironomoidea</taxon>
        <taxon>Chironomidae</taxon>
        <taxon>Chironominae</taxon>
        <taxon>Chironomus</taxon>
    </lineage>
</organism>
<evidence type="ECO:0000313" key="21">
    <source>
        <dbReference type="EMBL" id="CAG9804398.1"/>
    </source>
</evidence>
<comment type="pathway">
    <text evidence="3 18">Aminoacyl-tRNA biosynthesis; selenocysteinyl-tRNA(Sec) biosynthesis; selenocysteinyl-tRNA(Sec) from L-seryl-tRNA(Sec) (archaeal/eukaryal route): step 2/2.</text>
</comment>
<evidence type="ECO:0000256" key="20">
    <source>
        <dbReference type="PIRSR" id="PIRSR017689-50"/>
    </source>
</evidence>
<keyword evidence="11 18" id="KW-0648">Protein biosynthesis</keyword>
<reference evidence="21" key="2">
    <citation type="submission" date="2022-10" db="EMBL/GenBank/DDBJ databases">
        <authorList>
            <consortium name="ENA_rothamsted_submissions"/>
            <consortium name="culmorum"/>
            <person name="King R."/>
        </authorList>
    </citation>
    <scope>NUCLEOTIDE SEQUENCE</scope>
</reference>
<feature type="binding site" evidence="19">
    <location>
        <position position="129"/>
    </location>
    <ligand>
        <name>substrate</name>
    </ligand>
</feature>
<keyword evidence="7 18" id="KW-0820">tRNA-binding</keyword>
<dbReference type="AlphaFoldDB" id="A0A9N9RVY5"/>
<feature type="binding site" evidence="19">
    <location>
        <position position="130"/>
    </location>
    <ligand>
        <name>substrate</name>
    </ligand>
</feature>
<dbReference type="SUPFAM" id="SSF53383">
    <property type="entry name" value="PLP-dependent transferases"/>
    <property type="match status" value="1"/>
</dbReference>
<keyword evidence="9 18" id="KW-0694">RNA-binding</keyword>
<evidence type="ECO:0000256" key="11">
    <source>
        <dbReference type="ARBA" id="ARBA00022917"/>
    </source>
</evidence>
<dbReference type="PANTHER" id="PTHR12944:SF2">
    <property type="entry name" value="O-PHOSPHOSERYL-TRNA(SEC) SELENIUM TRANSFERASE"/>
    <property type="match status" value="1"/>
</dbReference>
<evidence type="ECO:0000256" key="4">
    <source>
        <dbReference type="ARBA" id="ARBA00007037"/>
    </source>
</evidence>
<comment type="similarity">
    <text evidence="4 18">Belongs to the SepSecS family.</text>
</comment>
<evidence type="ECO:0000256" key="18">
    <source>
        <dbReference type="PIRNR" id="PIRNR017689"/>
    </source>
</evidence>
<dbReference type="EC" id="2.9.1.2" evidence="5 18"/>
<dbReference type="PIRSF" id="PIRSF017689">
    <property type="entry name" value="SepSecS"/>
    <property type="match status" value="1"/>
</dbReference>
<evidence type="ECO:0000256" key="5">
    <source>
        <dbReference type="ARBA" id="ARBA00012464"/>
    </source>
</evidence>
<evidence type="ECO:0000256" key="17">
    <source>
        <dbReference type="ARBA" id="ARBA00048808"/>
    </source>
</evidence>
<keyword evidence="18" id="KW-0963">Cytoplasm</keyword>
<evidence type="ECO:0000313" key="22">
    <source>
        <dbReference type="Proteomes" id="UP001153620"/>
    </source>
</evidence>
<dbReference type="EMBL" id="OU895878">
    <property type="protein sequence ID" value="CAG9804398.1"/>
    <property type="molecule type" value="Genomic_DNA"/>
</dbReference>
<dbReference type="InterPro" id="IPR015421">
    <property type="entry name" value="PyrdxlP-dep_Trfase_major"/>
</dbReference>
<protein>
    <recommendedName>
        <fullName evidence="6 18">O-phosphoseryl-tRNA(Sec) selenium transferase</fullName>
        <ecNumber evidence="5 18">2.9.1.2</ecNumber>
    </recommendedName>
    <alternativeName>
        <fullName evidence="14 18">Selenocysteine synthase</fullName>
    </alternativeName>
    <alternativeName>
        <fullName evidence="15 18">Selenocysteinyl-tRNA(Sec) synthase</fullName>
    </alternativeName>
    <alternativeName>
        <fullName evidence="16 18">Sep-tRNA:Sec-tRNA synthase</fullName>
    </alternativeName>
</protein>
<dbReference type="InterPro" id="IPR015424">
    <property type="entry name" value="PyrdxlP-dep_Trfase"/>
</dbReference>
<dbReference type="PANTHER" id="PTHR12944">
    <property type="entry name" value="SOLUBLE LIVER ANTIGEN/LIVER PANCREAS ANTIGEN"/>
    <property type="match status" value="1"/>
</dbReference>
<comment type="cofactor">
    <cofactor evidence="1 18 20">
        <name>pyridoxal 5'-phosphate</name>
        <dbReference type="ChEBI" id="CHEBI:597326"/>
    </cofactor>
</comment>